<dbReference type="Pfam" id="PF24917">
    <property type="entry name" value="BLTP3A_B"/>
    <property type="match status" value="3"/>
</dbReference>
<name>A0A3P9AD15_ESOLU</name>
<sequence length="1245" mass="136218">TRGIQPSQFTKNLSPDKINLSTLKGEGQLSNLELDEEVLQNMLDLPTWLAVTRVYCNKAAIRIQWTKLKTSPICLFLDKVEVEMSTCEEPRAPNGPSPIAITAGQSEYGFAEKVVEGMSVIINSITIKVQSRAFHASFELWQLQGNSLNPKWQKTDLRYTRITDPKRGEVLTFKEINWQSLRIEADAIESEDQDLGSTPIRLITNQGRIRIALKRRVKDCNVLASKLLFILDDLLWVLTDSQLKAVIHYAKSLSEVMEKSAQQRKSMAAESLQTAPPSPGIHNLWTNSSAPASGGVPSTLDQYFDQHDVKESSYHTFISRLDLHICNDSSSADPGSQGAMQLTFRKLGFDYYPIHRPGDGCQHWERHCGAMEVRAQWAGRILQDLQRRVEVSGIPGPHSELHNQAKDSPVKRAHDGQPTPKSSPPERNQSSTKNSKVSPPQGNVLKRLRSSCVVVRIDDLDIHQVSTGGRHSKKTQSLLSCNRKALNLADNVPAIHLQFTEYYFPDNPGLPVPNTNLYAQLNGLLLRLDPASLLWVNLFSRGLLQTLEQVKAFYHLQDSSKAEEHVDIRVDAAQIKLIIPLESTIMDHQDRPRSLSVILPQTVLSNTRHSPSGTRADLSATYSSFSACPFFQSTPPCSFPRDQSTFLPLPSAFLQHSLEVEPGSERRPLKALDVWSLSLCRLSMSFDGARKSNKGRAHPFLEPFTMSVWMCRPSAFKGASLVSSPGDTAPMQSNHVSSAQDNHNQERKDEPPAASIHFLAQAITPVRVWLNHYQYVALLRLKDTLARLGGELGRDIRDAKQARGQKADPPTVCLALLMDSVELGLLLPPAATEPEEEAHTLGSDSASLTDPDLSPIHQATSPGPLEDSGIGNGPATVNSSPPPDQEVDGVVEEACEAVEGMEGEATQKDGVGLVPSPPFSPEHHPALMSRDPSTFSLEGELSSALTATKDVTKDAISASLDLTKGAFSITKDAFSFMSRGSGMSKLFSPQAKEQRPEEASPLASLRLQSMKQSLSQHSFDSAILDGSLPDDHLSVDSDISENFVLLMDGNSPKIQSVSSTPSTMDSKRTFGTACVVDMKGGDLVVAAEALDLTPRQMGNVRVSDLLAGLVPGNCHSQRKIFIPPVVGMRVEMGPSAARHGALSALVGHLELGVQGCRAELLASTLATLGPFLEDELSADIQPMRIHLDNVTITLKDDGPKVYPTAPQPQPVTFTVEQVVLERSDDGRLTIRAYDSLPHCAVQVSE</sequence>
<evidence type="ECO:0008006" key="4">
    <source>
        <dbReference type="Google" id="ProtNLM"/>
    </source>
</evidence>
<reference evidence="2" key="3">
    <citation type="submission" date="2025-08" db="UniProtKB">
        <authorList>
            <consortium name="Ensembl"/>
        </authorList>
    </citation>
    <scope>IDENTIFICATION</scope>
</reference>
<feature type="region of interest" description="Disordered" evidence="1">
    <location>
        <begin position="393"/>
        <end position="443"/>
    </location>
</feature>
<keyword evidence="3" id="KW-1185">Reference proteome</keyword>
<evidence type="ECO:0000256" key="1">
    <source>
        <dbReference type="SAM" id="MobiDB-lite"/>
    </source>
</evidence>
<gene>
    <name evidence="2" type="primary">UHRF1BP1</name>
</gene>
<feature type="region of interest" description="Disordered" evidence="1">
    <location>
        <begin position="832"/>
        <end position="887"/>
    </location>
</feature>
<dbReference type="AlphaFoldDB" id="A0A3P9AD15"/>
<dbReference type="Bgee" id="ENSELUG00000001377">
    <property type="expression patterns" value="Expressed in head kidney and 12 other cell types or tissues"/>
</dbReference>
<evidence type="ECO:0000313" key="3">
    <source>
        <dbReference type="Proteomes" id="UP000265140"/>
    </source>
</evidence>
<dbReference type="Proteomes" id="UP000265140">
    <property type="component" value="Chromosome 12"/>
</dbReference>
<dbReference type="GeneTree" id="ENSGT00600000084428"/>
<feature type="compositionally biased region" description="Basic and acidic residues" evidence="1">
    <location>
        <begin position="399"/>
        <end position="415"/>
    </location>
</feature>
<proteinExistence type="predicted"/>
<dbReference type="PANTHER" id="PTHR22774:SF15">
    <property type="entry name" value="BRIDGE-LIKE LIPID TRANSFER PROTEIN FAMILY MEMBER 3A"/>
    <property type="match status" value="1"/>
</dbReference>
<dbReference type="PANTHER" id="PTHR22774">
    <property type="entry name" value="CHOREIN N-TERMINAL DOMAIN-CONTAINING PROTEIN"/>
    <property type="match status" value="1"/>
</dbReference>
<dbReference type="STRING" id="8010.ENSELUP00000039071"/>
<organism evidence="2 3">
    <name type="scientific">Esox lucius</name>
    <name type="common">Northern pike</name>
    <dbReference type="NCBI Taxonomy" id="8010"/>
    <lineage>
        <taxon>Eukaryota</taxon>
        <taxon>Metazoa</taxon>
        <taxon>Chordata</taxon>
        <taxon>Craniata</taxon>
        <taxon>Vertebrata</taxon>
        <taxon>Euteleostomi</taxon>
        <taxon>Actinopterygii</taxon>
        <taxon>Neopterygii</taxon>
        <taxon>Teleostei</taxon>
        <taxon>Protacanthopterygii</taxon>
        <taxon>Esociformes</taxon>
        <taxon>Esocidae</taxon>
        <taxon>Esox</taxon>
    </lineage>
</organism>
<feature type="compositionally biased region" description="Polar residues" evidence="1">
    <location>
        <begin position="425"/>
        <end position="441"/>
    </location>
</feature>
<feature type="region of interest" description="Disordered" evidence="1">
    <location>
        <begin position="722"/>
        <end position="751"/>
    </location>
</feature>
<accession>A0A3P9AD15</accession>
<reference evidence="3" key="1">
    <citation type="journal article" date="2014" name="PLoS ONE">
        <title>The genome and linkage map of the northern pike (Esox lucius): conserved synteny revealed between the salmonid sister group and the Neoteleostei.</title>
        <authorList>
            <person name="Rondeau E.B."/>
            <person name="Minkley D.R."/>
            <person name="Leong J.S."/>
            <person name="Messmer A.M."/>
            <person name="Jantzen J.R."/>
            <person name="von Schalburg K.R."/>
            <person name="Lemon C."/>
            <person name="Bird N.H."/>
            <person name="Koop B.F."/>
        </authorList>
    </citation>
    <scope>NUCLEOTIDE SEQUENCE</scope>
</reference>
<reference evidence="2" key="4">
    <citation type="submission" date="2025-09" db="UniProtKB">
        <authorList>
            <consortium name="Ensembl"/>
        </authorList>
    </citation>
    <scope>IDENTIFICATION</scope>
</reference>
<reference evidence="2" key="2">
    <citation type="submission" date="2020-02" db="EMBL/GenBank/DDBJ databases">
        <title>Esox lucius (northern pike) genome, fEsoLuc1, primary haplotype.</title>
        <authorList>
            <person name="Myers G."/>
            <person name="Karagic N."/>
            <person name="Meyer A."/>
            <person name="Pippel M."/>
            <person name="Reichard M."/>
            <person name="Winkler S."/>
            <person name="Tracey A."/>
            <person name="Sims Y."/>
            <person name="Howe K."/>
            <person name="Rhie A."/>
            <person name="Formenti G."/>
            <person name="Durbin R."/>
            <person name="Fedrigo O."/>
            <person name="Jarvis E.D."/>
        </authorList>
    </citation>
    <scope>NUCLEOTIDE SEQUENCE [LARGE SCALE GENOMIC DNA]</scope>
</reference>
<protein>
    <recommendedName>
        <fullName evidence="4">Chorein N-terminal domain-containing protein</fullName>
    </recommendedName>
</protein>
<dbReference type="Ensembl" id="ENSELUT00000030008.3">
    <property type="protein sequence ID" value="ENSELUP00000039071.3"/>
    <property type="gene ID" value="ENSELUG00000001377.3"/>
</dbReference>
<evidence type="ECO:0000313" key="2">
    <source>
        <dbReference type="Ensembl" id="ENSELUP00000039071.3"/>
    </source>
</evidence>
<dbReference type="InterPro" id="IPR026728">
    <property type="entry name" value="BLTP3A/B"/>
</dbReference>
<feature type="compositionally biased region" description="Polar residues" evidence="1">
    <location>
        <begin position="722"/>
        <end position="742"/>
    </location>
</feature>